<evidence type="ECO:0000256" key="1">
    <source>
        <dbReference type="SAM" id="MobiDB-lite"/>
    </source>
</evidence>
<organism evidence="2 3">
    <name type="scientific">Streptomyces carpinensis</name>
    <dbReference type="NCBI Taxonomy" id="66369"/>
    <lineage>
        <taxon>Bacteria</taxon>
        <taxon>Bacillati</taxon>
        <taxon>Actinomycetota</taxon>
        <taxon>Actinomycetes</taxon>
        <taxon>Kitasatosporales</taxon>
        <taxon>Streptomycetaceae</taxon>
        <taxon>Streptomyces</taxon>
    </lineage>
</organism>
<evidence type="ECO:0000313" key="2">
    <source>
        <dbReference type="EMBL" id="MER6983049.1"/>
    </source>
</evidence>
<feature type="non-terminal residue" evidence="2">
    <location>
        <position position="1"/>
    </location>
</feature>
<comment type="caution">
    <text evidence="2">The sequence shown here is derived from an EMBL/GenBank/DDBJ whole genome shotgun (WGS) entry which is preliminary data.</text>
</comment>
<reference evidence="2 3" key="1">
    <citation type="submission" date="2024-06" db="EMBL/GenBank/DDBJ databases">
        <title>The Natural Products Discovery Center: Release of the First 8490 Sequenced Strains for Exploring Actinobacteria Biosynthetic Diversity.</title>
        <authorList>
            <person name="Kalkreuter E."/>
            <person name="Kautsar S.A."/>
            <person name="Yang D."/>
            <person name="Bader C.D."/>
            <person name="Teijaro C.N."/>
            <person name="Fluegel L."/>
            <person name="Davis C.M."/>
            <person name="Simpson J.R."/>
            <person name="Lauterbach L."/>
            <person name="Steele A.D."/>
            <person name="Gui C."/>
            <person name="Meng S."/>
            <person name="Li G."/>
            <person name="Viehrig K."/>
            <person name="Ye F."/>
            <person name="Su P."/>
            <person name="Kiefer A.F."/>
            <person name="Nichols A."/>
            <person name="Cepeda A.J."/>
            <person name="Yan W."/>
            <person name="Fan B."/>
            <person name="Jiang Y."/>
            <person name="Adhikari A."/>
            <person name="Zheng C.-J."/>
            <person name="Schuster L."/>
            <person name="Cowan T.M."/>
            <person name="Smanski M.J."/>
            <person name="Chevrette M.G."/>
            <person name="De Carvalho L.P.S."/>
            <person name="Shen B."/>
        </authorList>
    </citation>
    <scope>NUCLEOTIDE SEQUENCE [LARGE SCALE GENOMIC DNA]</scope>
    <source>
        <strain evidence="2 3">NPDC000634</strain>
    </source>
</reference>
<sequence length="39" mass="4157">AVAAGRLARLAGRIPKRHFAEASSPTEGLARLDPERPAF</sequence>
<feature type="compositionally biased region" description="Basic and acidic residues" evidence="1">
    <location>
        <begin position="30"/>
        <end position="39"/>
    </location>
</feature>
<feature type="region of interest" description="Disordered" evidence="1">
    <location>
        <begin position="19"/>
        <end position="39"/>
    </location>
</feature>
<evidence type="ECO:0000313" key="3">
    <source>
        <dbReference type="Proteomes" id="UP001458415"/>
    </source>
</evidence>
<dbReference type="EMBL" id="JBEPCU010001228">
    <property type="protein sequence ID" value="MER6983049.1"/>
    <property type="molecule type" value="Genomic_DNA"/>
</dbReference>
<gene>
    <name evidence="2" type="ORF">ABT317_40350</name>
</gene>
<proteinExistence type="predicted"/>
<dbReference type="Proteomes" id="UP001458415">
    <property type="component" value="Unassembled WGS sequence"/>
</dbReference>
<keyword evidence="3" id="KW-1185">Reference proteome</keyword>
<dbReference type="InterPro" id="IPR013785">
    <property type="entry name" value="Aldolase_TIM"/>
</dbReference>
<protein>
    <submittedName>
        <fullName evidence="2">Thiazole synthase</fullName>
    </submittedName>
</protein>
<name>A0ABV1WG28_9ACTN</name>
<dbReference type="Gene3D" id="3.20.20.70">
    <property type="entry name" value="Aldolase class I"/>
    <property type="match status" value="1"/>
</dbReference>
<accession>A0ABV1WG28</accession>